<gene>
    <name evidence="5" type="ORF">ETD85_55030</name>
</gene>
<proteinExistence type="predicted"/>
<feature type="non-terminal residue" evidence="5">
    <location>
        <position position="1"/>
    </location>
</feature>
<evidence type="ECO:0000313" key="5">
    <source>
        <dbReference type="EMBL" id="TMR16633.1"/>
    </source>
</evidence>
<dbReference type="EMBL" id="VCKX01000371">
    <property type="protein sequence ID" value="TMR16633.1"/>
    <property type="molecule type" value="Genomic_DNA"/>
</dbReference>
<organism evidence="5 6">
    <name type="scientific">Nonomuraea zeae</name>
    <dbReference type="NCBI Taxonomy" id="1642303"/>
    <lineage>
        <taxon>Bacteria</taxon>
        <taxon>Bacillati</taxon>
        <taxon>Actinomycetota</taxon>
        <taxon>Actinomycetes</taxon>
        <taxon>Streptosporangiales</taxon>
        <taxon>Streptosporangiaceae</taxon>
        <taxon>Nonomuraea</taxon>
    </lineage>
</organism>
<dbReference type="InterPro" id="IPR001926">
    <property type="entry name" value="TrpB-like_PALP"/>
</dbReference>
<evidence type="ECO:0000256" key="2">
    <source>
        <dbReference type="ARBA" id="ARBA00022898"/>
    </source>
</evidence>
<comment type="cofactor">
    <cofactor evidence="1">
        <name>pyridoxal 5'-phosphate</name>
        <dbReference type="ChEBI" id="CHEBI:597326"/>
    </cofactor>
</comment>
<feature type="domain" description="Tryptophan synthase beta chain-like PALP" evidence="4">
    <location>
        <begin position="53"/>
        <end position="194"/>
    </location>
</feature>
<dbReference type="SUPFAM" id="SSF53686">
    <property type="entry name" value="Tryptophan synthase beta subunit-like PLP-dependent enzymes"/>
    <property type="match status" value="1"/>
</dbReference>
<evidence type="ECO:0000259" key="4">
    <source>
        <dbReference type="Pfam" id="PF00291"/>
    </source>
</evidence>
<dbReference type="AlphaFoldDB" id="A0A5S4FE68"/>
<reference evidence="5 6" key="1">
    <citation type="submission" date="2019-05" db="EMBL/GenBank/DDBJ databases">
        <title>Draft genome sequence of Nonomuraea zeae DSM 100528.</title>
        <authorList>
            <person name="Saricaoglu S."/>
            <person name="Isik K."/>
        </authorList>
    </citation>
    <scope>NUCLEOTIDE SEQUENCE [LARGE SCALE GENOMIC DNA]</scope>
    <source>
        <strain evidence="5 6">DSM 100528</strain>
    </source>
</reference>
<name>A0A5S4FE68_9ACTN</name>
<dbReference type="Proteomes" id="UP000306628">
    <property type="component" value="Unassembled WGS sequence"/>
</dbReference>
<dbReference type="InterPro" id="IPR036052">
    <property type="entry name" value="TrpB-like_PALP_sf"/>
</dbReference>
<dbReference type="GO" id="GO:1901605">
    <property type="term" value="P:alpha-amino acid metabolic process"/>
    <property type="evidence" value="ECO:0007669"/>
    <property type="project" value="UniProtKB-ARBA"/>
</dbReference>
<dbReference type="Pfam" id="PF00291">
    <property type="entry name" value="PALP"/>
    <property type="match status" value="1"/>
</dbReference>
<evidence type="ECO:0000313" key="6">
    <source>
        <dbReference type="Proteomes" id="UP000306628"/>
    </source>
</evidence>
<keyword evidence="6" id="KW-1185">Reference proteome</keyword>
<evidence type="ECO:0000256" key="1">
    <source>
        <dbReference type="ARBA" id="ARBA00001933"/>
    </source>
</evidence>
<dbReference type="RefSeq" id="WP_138697826.1">
    <property type="nucleotide sequence ID" value="NZ_VCKX01000371.1"/>
</dbReference>
<protein>
    <submittedName>
        <fullName evidence="5">Pyridoxal-phosphate dependent enzyme</fullName>
    </submittedName>
</protein>
<dbReference type="PANTHER" id="PTHR42937:SF1">
    <property type="entry name" value="DIAMINOPROPIONATE AMMONIA-LYASE"/>
    <property type="match status" value="1"/>
</dbReference>
<keyword evidence="2" id="KW-0663">Pyridoxal phosphate</keyword>
<evidence type="ECO:0000256" key="3">
    <source>
        <dbReference type="SAM" id="MobiDB-lite"/>
    </source>
</evidence>
<dbReference type="PANTHER" id="PTHR42937">
    <property type="match status" value="1"/>
</dbReference>
<comment type="caution">
    <text evidence="5">The sequence shown here is derived from an EMBL/GenBank/DDBJ whole genome shotgun (WGS) entry which is preliminary data.</text>
</comment>
<dbReference type="OrthoDB" id="34584at2"/>
<accession>A0A5S4FE68</accession>
<dbReference type="Gene3D" id="3.40.50.1100">
    <property type="match status" value="1"/>
</dbReference>
<feature type="region of interest" description="Disordered" evidence="3">
    <location>
        <begin position="1"/>
        <end position="33"/>
    </location>
</feature>
<sequence>PGALGAGLDGVPTHAPDGVPTHVPDGADGASIHVPDGPLTHVLAEPSSHMPAGGPPTHVFVQAGVGGLAAAAAGYVRDRWGEQPRIVVVEPEAAPCLLESARAGEPVRVPGGRTTLGRLDCREPSLLAYRLLDHLTDLFMTITDDQAEAAARLLAGHGVEVSACGAAGAAGLLALGPAARDALGLDDASHVLLVGTEGIVEPK</sequence>